<feature type="compositionally biased region" description="Polar residues" evidence="1">
    <location>
        <begin position="782"/>
        <end position="793"/>
    </location>
</feature>
<comment type="caution">
    <text evidence="2">The sequence shown here is derived from an EMBL/GenBank/DDBJ whole genome shotgun (WGS) entry which is preliminary data.</text>
</comment>
<feature type="compositionally biased region" description="Low complexity" evidence="1">
    <location>
        <begin position="360"/>
        <end position="370"/>
    </location>
</feature>
<accession>A0A0F4YXF6</accession>
<feature type="compositionally biased region" description="Basic and acidic residues" evidence="1">
    <location>
        <begin position="903"/>
        <end position="915"/>
    </location>
</feature>
<evidence type="ECO:0000256" key="1">
    <source>
        <dbReference type="SAM" id="MobiDB-lite"/>
    </source>
</evidence>
<feature type="compositionally biased region" description="Basic and acidic residues" evidence="1">
    <location>
        <begin position="186"/>
        <end position="196"/>
    </location>
</feature>
<feature type="compositionally biased region" description="Basic and acidic residues" evidence="1">
    <location>
        <begin position="310"/>
        <end position="319"/>
    </location>
</feature>
<name>A0A0F4YXF6_RASE3</name>
<dbReference type="GeneID" id="25315793"/>
<feature type="compositionally biased region" description="Low complexity" evidence="1">
    <location>
        <begin position="622"/>
        <end position="638"/>
    </location>
</feature>
<feature type="compositionally biased region" description="Polar residues" evidence="1">
    <location>
        <begin position="1"/>
        <end position="13"/>
    </location>
</feature>
<dbReference type="RefSeq" id="XP_013329143.1">
    <property type="nucleotide sequence ID" value="XM_013473689.1"/>
</dbReference>
<keyword evidence="3" id="KW-1185">Reference proteome</keyword>
<feature type="compositionally biased region" description="Basic residues" evidence="1">
    <location>
        <begin position="335"/>
        <end position="352"/>
    </location>
</feature>
<feature type="region of interest" description="Disordered" evidence="1">
    <location>
        <begin position="606"/>
        <end position="915"/>
    </location>
</feature>
<proteinExistence type="predicted"/>
<feature type="compositionally biased region" description="Polar residues" evidence="1">
    <location>
        <begin position="835"/>
        <end position="844"/>
    </location>
</feature>
<gene>
    <name evidence="2" type="ORF">T310_3444</name>
</gene>
<protein>
    <submittedName>
        <fullName evidence="2">Cell wall proline rich protein</fullName>
    </submittedName>
</protein>
<feature type="region of interest" description="Disordered" evidence="1">
    <location>
        <begin position="1"/>
        <end position="490"/>
    </location>
</feature>
<feature type="compositionally biased region" description="Polar residues" evidence="1">
    <location>
        <begin position="639"/>
        <end position="650"/>
    </location>
</feature>
<evidence type="ECO:0000313" key="3">
    <source>
        <dbReference type="Proteomes" id="UP000053958"/>
    </source>
</evidence>
<dbReference type="Proteomes" id="UP000053958">
    <property type="component" value="Unassembled WGS sequence"/>
</dbReference>
<feature type="compositionally biased region" description="Basic residues" evidence="1">
    <location>
        <begin position="888"/>
        <end position="902"/>
    </location>
</feature>
<feature type="compositionally biased region" description="Polar residues" evidence="1">
    <location>
        <begin position="262"/>
        <end position="278"/>
    </location>
</feature>
<sequence length="915" mass="96976">MASISIPPQTQVSAHPPALGSVGCESEQDASNVTVSGRPPNPPFVFPARDTNSSDNKRDEPVPHVPPPLPAFSFNPGNIHAPSPSTSTLSVNRPPGQGHRRRPSELIGGEGPPSPSMLSTSPANPETSTSDSSNLPPPGAGRSAPGPGRRGHAHRRSGAISSMDLTTLAKAFPAGGSAPCTPAGKSPDHGFHDDISKPMSKSATSLHRPSPPASPANKSTDYLHPGSQGLAPPSPGPATPRPVSTVSIETSSSLATVRPGHSRSNSAAPSTRVETSPSAPKVRPKTADASMLLSPSGNNLSPGDLQLPRPVEERPEASESHPAPSSDDQETKEDKKKKKKKKKKKRKQKQKKHLGDSGGSEESPGKSPSGNEAVDTTREPGGDTCESASSIHSRSGAENAPSSTGKSHKSDKKQKKMRSWADAIFPLKSKRPHVKVPRRSPTPPPIITRTNSDIGSMDGVNFDDDNIVIIRTPTNPNAPKPPQPRLDTTFENSWKPRSFYEQNLDNDSFSPVIDLDAALGPFNTPEMSSSRVAGSAFSIASRRMYSGGRRGEFIGPEMRYHRRAESAPEMPPFDRSALGFHRFGSSSTMAHADVFYEEEEDAFLAENQSCNADGQSARRDSAASSSAASSSAEADGAQPSSSDTLETVVQGTAADRDPPDDGLGIQVEAPGESSSDAAVEDGPGDAVVHDEPGEAEVASSSLKSKKSVEIVESDDWPSQAPNAPSSDASSHIMSLEKRPCSSPVDFSSYAVPQLPLPGHTHSSSAFPSPDPSNISFEAPRSATASSMTDQTSFPPFHDQTRGSIEDVPSLTSSVSTRTNNRPRFSSGFHARSSGERSASFSTRPRSSHSHTAKRTSLVSLSRLVGASHGEKSKLSYEEKPPADEHEKTKKKGHRISRLMHFWKTKEKQKSKGEGD</sequence>
<feature type="compositionally biased region" description="Polar residues" evidence="1">
    <location>
        <begin position="244"/>
        <end position="255"/>
    </location>
</feature>
<feature type="compositionally biased region" description="Polar residues" evidence="1">
    <location>
        <begin position="719"/>
        <end position="732"/>
    </location>
</feature>
<feature type="compositionally biased region" description="Basic residues" evidence="1">
    <location>
        <begin position="406"/>
        <end position="418"/>
    </location>
</feature>
<feature type="compositionally biased region" description="Basic and acidic residues" evidence="1">
    <location>
        <begin position="868"/>
        <end position="887"/>
    </location>
</feature>
<dbReference type="OrthoDB" id="5406427at2759"/>
<reference evidence="2 3" key="1">
    <citation type="submission" date="2015-04" db="EMBL/GenBank/DDBJ databases">
        <authorList>
            <person name="Heijne W.H."/>
            <person name="Fedorova N.D."/>
            <person name="Nierman W.C."/>
            <person name="Vollebregt A.W."/>
            <person name="Zhao Z."/>
            <person name="Wu L."/>
            <person name="Kumar M."/>
            <person name="Stam H."/>
            <person name="van den Berg M.A."/>
            <person name="Pel H.J."/>
        </authorList>
    </citation>
    <scope>NUCLEOTIDE SEQUENCE [LARGE SCALE GENOMIC DNA]</scope>
    <source>
        <strain evidence="2 3">CBS 393.64</strain>
    </source>
</reference>
<feature type="compositionally biased region" description="Polar residues" evidence="1">
    <location>
        <begin position="809"/>
        <end position="823"/>
    </location>
</feature>
<organism evidence="2 3">
    <name type="scientific">Rasamsonia emersonii (strain ATCC 16479 / CBS 393.64 / IMI 116815)</name>
    <dbReference type="NCBI Taxonomy" id="1408163"/>
    <lineage>
        <taxon>Eukaryota</taxon>
        <taxon>Fungi</taxon>
        <taxon>Dikarya</taxon>
        <taxon>Ascomycota</taxon>
        <taxon>Pezizomycotina</taxon>
        <taxon>Eurotiomycetes</taxon>
        <taxon>Eurotiomycetidae</taxon>
        <taxon>Eurotiales</taxon>
        <taxon>Trichocomaceae</taxon>
        <taxon>Rasamsonia</taxon>
    </lineage>
</organism>
<feature type="compositionally biased region" description="Polar residues" evidence="1">
    <location>
        <begin position="760"/>
        <end position="775"/>
    </location>
</feature>
<feature type="compositionally biased region" description="Basic residues" evidence="1">
    <location>
        <begin position="428"/>
        <end position="438"/>
    </location>
</feature>
<dbReference type="EMBL" id="LASV01000138">
    <property type="protein sequence ID" value="KKA22531.1"/>
    <property type="molecule type" value="Genomic_DNA"/>
</dbReference>
<dbReference type="AlphaFoldDB" id="A0A0F4YXF6"/>
<feature type="compositionally biased region" description="Polar residues" evidence="1">
    <location>
        <begin position="116"/>
        <end position="134"/>
    </location>
</feature>
<evidence type="ECO:0000313" key="2">
    <source>
        <dbReference type="EMBL" id="KKA22531.1"/>
    </source>
</evidence>
<dbReference type="STRING" id="1408163.A0A0F4YXF6"/>